<accession>A0AA38U208</accession>
<evidence type="ECO:0000313" key="1">
    <source>
        <dbReference type="EMBL" id="KAJ3830937.1"/>
    </source>
</evidence>
<keyword evidence="2" id="KW-1185">Reference proteome</keyword>
<name>A0AA38U208_9AGAR</name>
<protein>
    <submittedName>
        <fullName evidence="1">Uncharacterized protein</fullName>
    </submittedName>
</protein>
<dbReference type="Proteomes" id="UP001163846">
    <property type="component" value="Unassembled WGS sequence"/>
</dbReference>
<gene>
    <name evidence="1" type="ORF">F5878DRAFT_592170</name>
</gene>
<sequence length="194" mass="22865">MSDVDKKTFQKQLMKCKWVSLAYVCNDLMEFPKDEAHRLKLQSSLSTRDVTKRMLVDVLVDWRCERILQEQFIWPQFKPKHKPPPSIPWLSLHDVHANYTQNNDRHTISPQYRLELLTELTKQLNLHSSLSIGHIHRFLTQPTDEANAKLRTNLHRMPFISLVFVCVDIDRLPVGRYGKAELVQALIEWVRVIL</sequence>
<dbReference type="AlphaFoldDB" id="A0AA38U208"/>
<organism evidence="1 2">
    <name type="scientific">Lentinula raphanica</name>
    <dbReference type="NCBI Taxonomy" id="153919"/>
    <lineage>
        <taxon>Eukaryota</taxon>
        <taxon>Fungi</taxon>
        <taxon>Dikarya</taxon>
        <taxon>Basidiomycota</taxon>
        <taxon>Agaricomycotina</taxon>
        <taxon>Agaricomycetes</taxon>
        <taxon>Agaricomycetidae</taxon>
        <taxon>Agaricales</taxon>
        <taxon>Marasmiineae</taxon>
        <taxon>Omphalotaceae</taxon>
        <taxon>Lentinula</taxon>
    </lineage>
</organism>
<proteinExistence type="predicted"/>
<dbReference type="EMBL" id="MU808021">
    <property type="protein sequence ID" value="KAJ3830937.1"/>
    <property type="molecule type" value="Genomic_DNA"/>
</dbReference>
<evidence type="ECO:0000313" key="2">
    <source>
        <dbReference type="Proteomes" id="UP001163846"/>
    </source>
</evidence>
<comment type="caution">
    <text evidence="1">The sequence shown here is derived from an EMBL/GenBank/DDBJ whole genome shotgun (WGS) entry which is preliminary data.</text>
</comment>
<reference evidence="1" key="1">
    <citation type="submission" date="2022-08" db="EMBL/GenBank/DDBJ databases">
        <authorList>
            <consortium name="DOE Joint Genome Institute"/>
            <person name="Min B."/>
            <person name="Riley R."/>
            <person name="Sierra-Patev S."/>
            <person name="Naranjo-Ortiz M."/>
            <person name="Looney B."/>
            <person name="Konkel Z."/>
            <person name="Slot J.C."/>
            <person name="Sakamoto Y."/>
            <person name="Steenwyk J.L."/>
            <person name="Rokas A."/>
            <person name="Carro J."/>
            <person name="Camarero S."/>
            <person name="Ferreira P."/>
            <person name="Molpeceres G."/>
            <person name="Ruiz-Duenas F.J."/>
            <person name="Serrano A."/>
            <person name="Henrissat B."/>
            <person name="Drula E."/>
            <person name="Hughes K.W."/>
            <person name="Mata J.L."/>
            <person name="Ishikawa N.K."/>
            <person name="Vargas-Isla R."/>
            <person name="Ushijima S."/>
            <person name="Smith C.A."/>
            <person name="Ahrendt S."/>
            <person name="Andreopoulos W."/>
            <person name="He G."/>
            <person name="Labutti K."/>
            <person name="Lipzen A."/>
            <person name="Ng V."/>
            <person name="Sandor L."/>
            <person name="Barry K."/>
            <person name="Martinez A.T."/>
            <person name="Xiao Y."/>
            <person name="Gibbons J.G."/>
            <person name="Terashima K."/>
            <person name="Hibbett D.S."/>
            <person name="Grigoriev I.V."/>
        </authorList>
    </citation>
    <scope>NUCLEOTIDE SEQUENCE</scope>
    <source>
        <strain evidence="1">TFB9207</strain>
    </source>
</reference>